<sequence>MVSVFNNPVKWDEAVESSYYPYISYKYGWLESIGSCFLHIEPLPLAKITEDGDIEYVCPCFIDRDKKEITSSVFLAPGFINKNADPVEMIEALISYAKKENYKKISLQIPPGFLYSNILLNGRFKLIRKICFFNIEICAMSSFDYYLNKCVSSGRKSDMKAAWRKGVTVETLYPSREALERFYPFYQEMVQRNNAQMLEKTFMLKLSQSLNQNTRYWIAMVHGKDIGSALTYEFMGRLWVWLLQGGGDFRDYKTDAFLYAEIIRYGFERHFSVIDLGTSPLDNSQGDFKKRLGADPVFHELYELDLSYFGNLRSTCTEMKKVIKRRWAN</sequence>
<dbReference type="InterPro" id="IPR016181">
    <property type="entry name" value="Acyl_CoA_acyltransferase"/>
</dbReference>
<proteinExistence type="predicted"/>
<accession>I3IIQ6</accession>
<dbReference type="SUPFAM" id="SSF55729">
    <property type="entry name" value="Acyl-CoA N-acyltransferases (Nat)"/>
    <property type="match status" value="1"/>
</dbReference>
<gene>
    <name evidence="2" type="ORF">KSU1_C0005</name>
</gene>
<reference evidence="2 3" key="1">
    <citation type="journal article" date="2012" name="FEBS Lett.">
        <title>Anammox organism KSU-1 expresses a NirK-type copper-containing nitrite reductase instead of a NirS-type with cytochrome cd1.</title>
        <authorList>
            <person name="Hira D."/>
            <person name="Toh H."/>
            <person name="Migita C.T."/>
            <person name="Okubo H."/>
            <person name="Nishiyama T."/>
            <person name="Hattori M."/>
            <person name="Furukawa K."/>
            <person name="Fujii T."/>
        </authorList>
    </citation>
    <scope>NUCLEOTIDE SEQUENCE [LARGE SCALE GENOMIC DNA]</scope>
</reference>
<dbReference type="Gene3D" id="3.40.630.30">
    <property type="match status" value="1"/>
</dbReference>
<organism evidence="2 3">
    <name type="scientific">Candidatus Jettenia caeni</name>
    <dbReference type="NCBI Taxonomy" id="247490"/>
    <lineage>
        <taxon>Bacteria</taxon>
        <taxon>Pseudomonadati</taxon>
        <taxon>Planctomycetota</taxon>
        <taxon>Candidatus Brocadiia</taxon>
        <taxon>Candidatus Brocadiales</taxon>
        <taxon>Candidatus Brocadiaceae</taxon>
        <taxon>Candidatus Jettenia</taxon>
    </lineage>
</organism>
<keyword evidence="3" id="KW-1185">Reference proteome</keyword>
<comment type="caution">
    <text evidence="2">The sequence shown here is derived from an EMBL/GenBank/DDBJ whole genome shotgun (WGS) entry which is preliminary data.</text>
</comment>
<protein>
    <recommendedName>
        <fullName evidence="1">BioF2-like acetyltransferase domain-containing protein</fullName>
    </recommendedName>
</protein>
<dbReference type="AlphaFoldDB" id="I3IIQ6"/>
<feature type="domain" description="BioF2-like acetyltransferase" evidence="1">
    <location>
        <begin position="158"/>
        <end position="279"/>
    </location>
</feature>
<dbReference type="Proteomes" id="UP000002985">
    <property type="component" value="Unassembled WGS sequence"/>
</dbReference>
<name>I3IIQ6_9BACT</name>
<evidence type="ECO:0000313" key="2">
    <source>
        <dbReference type="EMBL" id="GAB61601.1"/>
    </source>
</evidence>
<evidence type="ECO:0000259" key="1">
    <source>
        <dbReference type="Pfam" id="PF13480"/>
    </source>
</evidence>
<dbReference type="OrthoDB" id="9773932at2"/>
<evidence type="ECO:0000313" key="3">
    <source>
        <dbReference type="Proteomes" id="UP000002985"/>
    </source>
</evidence>
<dbReference type="InterPro" id="IPR038740">
    <property type="entry name" value="BioF2-like_GNAT_dom"/>
</dbReference>
<dbReference type="eggNOG" id="ENOG5033STH">
    <property type="taxonomic scope" value="Bacteria"/>
</dbReference>
<dbReference type="EMBL" id="BAFH01000003">
    <property type="protein sequence ID" value="GAB61601.1"/>
    <property type="molecule type" value="Genomic_DNA"/>
</dbReference>
<dbReference type="STRING" id="247490.KSU1_C0005"/>
<dbReference type="Pfam" id="PF13480">
    <property type="entry name" value="Acetyltransf_6"/>
    <property type="match status" value="1"/>
</dbReference>